<feature type="region of interest" description="Disordered" evidence="1">
    <location>
        <begin position="36"/>
        <end position="63"/>
    </location>
</feature>
<dbReference type="OrthoDB" id="2067190at2"/>
<keyword evidence="5" id="KW-1185">Reference proteome</keyword>
<dbReference type="InterPro" id="IPR025303">
    <property type="entry name" value="PdaC"/>
</dbReference>
<evidence type="ECO:0000259" key="3">
    <source>
        <dbReference type="Pfam" id="PF13739"/>
    </source>
</evidence>
<keyword evidence="2" id="KW-0732">Signal</keyword>
<dbReference type="EMBL" id="WAGX01000005">
    <property type="protein sequence ID" value="KAB1437971.1"/>
    <property type="molecule type" value="Genomic_DNA"/>
</dbReference>
<feature type="compositionally biased region" description="Basic and acidic residues" evidence="1">
    <location>
        <begin position="48"/>
        <end position="59"/>
    </location>
</feature>
<dbReference type="RefSeq" id="WP_151144659.1">
    <property type="nucleotide sequence ID" value="NZ_WAGX01000005.1"/>
</dbReference>
<dbReference type="Gene3D" id="3.30.565.40">
    <property type="entry name" value="Fervidobacterium nodosum Rt17-B1 like"/>
    <property type="match status" value="1"/>
</dbReference>
<evidence type="ECO:0000256" key="1">
    <source>
        <dbReference type="SAM" id="MobiDB-lite"/>
    </source>
</evidence>
<dbReference type="Pfam" id="PF13739">
    <property type="entry name" value="PdaC"/>
    <property type="match status" value="1"/>
</dbReference>
<dbReference type="AlphaFoldDB" id="A0A7V7QKK2"/>
<comment type="caution">
    <text evidence="4">The sequence shown here is derived from an EMBL/GenBank/DDBJ whole genome shotgun (WGS) entry which is preliminary data.</text>
</comment>
<evidence type="ECO:0000313" key="4">
    <source>
        <dbReference type="EMBL" id="KAB1437971.1"/>
    </source>
</evidence>
<feature type="signal peptide" evidence="2">
    <location>
        <begin position="1"/>
        <end position="35"/>
    </location>
</feature>
<organism evidence="4 5">
    <name type="scientific">Candidatus Galacturonatibacter soehngenii</name>
    <dbReference type="NCBI Taxonomy" id="2307010"/>
    <lineage>
        <taxon>Bacteria</taxon>
        <taxon>Bacillati</taxon>
        <taxon>Bacillota</taxon>
        <taxon>Clostridia</taxon>
        <taxon>Lachnospirales</taxon>
        <taxon>Lachnospiraceae</taxon>
        <taxon>Candidatus Galacturonatibacter</taxon>
    </lineage>
</organism>
<accession>A0A7V7QKK2</accession>
<reference evidence="4 5" key="2">
    <citation type="submission" date="2020-02" db="EMBL/GenBank/DDBJ databases">
        <title>Candidatus Galacturonibacter soehngenii shows hetero-acetogenic catabolism of galacturonic acid but lacks a canonical carbon monoxide dehydrogenase/acetyl-CoA synthase complex.</title>
        <authorList>
            <person name="Diender M."/>
            <person name="Stouten G.R."/>
            <person name="Petersen J.F."/>
            <person name="Nielsen P.H."/>
            <person name="Dueholm M.S."/>
            <person name="Pronk J.T."/>
            <person name="Van Loosdrecht M.C.M."/>
        </authorList>
    </citation>
    <scope>NUCLEOTIDE SEQUENCE [LARGE SCALE GENOMIC DNA]</scope>
    <source>
        <strain evidence="4">GalUA</strain>
    </source>
</reference>
<evidence type="ECO:0000313" key="5">
    <source>
        <dbReference type="Proteomes" id="UP000461768"/>
    </source>
</evidence>
<name>A0A7V7QKK2_9FIRM</name>
<protein>
    <submittedName>
        <fullName evidence="4">DUF4163 domain-containing protein</fullName>
    </submittedName>
</protein>
<proteinExistence type="predicted"/>
<reference evidence="4 5" key="1">
    <citation type="submission" date="2019-09" db="EMBL/GenBank/DDBJ databases">
        <authorList>
            <person name="Valk L.C."/>
        </authorList>
    </citation>
    <scope>NUCLEOTIDE SEQUENCE [LARGE SCALE GENOMIC DNA]</scope>
    <source>
        <strain evidence="4">GalUA</strain>
    </source>
</reference>
<evidence type="ECO:0000256" key="2">
    <source>
        <dbReference type="SAM" id="SignalP"/>
    </source>
</evidence>
<feature type="domain" description="Deacetylase PdaC" evidence="3">
    <location>
        <begin position="92"/>
        <end position="174"/>
    </location>
</feature>
<dbReference type="Proteomes" id="UP000461768">
    <property type="component" value="Unassembled WGS sequence"/>
</dbReference>
<gene>
    <name evidence="4" type="ORF">F7O84_10320</name>
</gene>
<sequence>MKNQKQLQNIYFYKSKTSFIILLLVTLLLNGCANSSPPPNQEPTVPEVSKEVNSKKETATNENQVTTIENTASTIESDNSYQIVTKEYNKDNIHIKYPQLSGLSDEKKQTALNEFIENDILDSQVNRIYESNIANETTPLSLDLDYQVKLSTPDVLSFAFEGSSYIEGGAHPNSFLYGLTLDLQNQKKLYLSNFTDINMELIEKIKNAKTVSNQSLGDINDEMAESIKTYLNNNLETLGTGFMIWSLEHGSESNFYVTDESLFVSLDVGHVLGDYAAFEIPGLNIANFAQTYNSNLCLPTENLVVRFDMKDSDKTLAVCMDKQKNYLVYRFGTKDKIEFEYPEKKDNSWSNFSYLHQDNAGESQSETLTTLTFQNGDYEYVVYERLANQTTFVGVKIINLSTKKETDRQGDASTFAGVWYDVEETYKNVSTTP</sequence>
<feature type="chain" id="PRO_5030508645" evidence="2">
    <location>
        <begin position="36"/>
        <end position="433"/>
    </location>
</feature>